<evidence type="ECO:0008006" key="4">
    <source>
        <dbReference type="Google" id="ProtNLM"/>
    </source>
</evidence>
<keyword evidence="1" id="KW-1133">Transmembrane helix</keyword>
<protein>
    <recommendedName>
        <fullName evidence="4">RND transporter</fullName>
    </recommendedName>
</protein>
<organism evidence="2 3">
    <name type="scientific">Marinigracilibium pacificum</name>
    <dbReference type="NCBI Taxonomy" id="2729599"/>
    <lineage>
        <taxon>Bacteria</taxon>
        <taxon>Pseudomonadati</taxon>
        <taxon>Bacteroidota</taxon>
        <taxon>Cytophagia</taxon>
        <taxon>Cytophagales</taxon>
        <taxon>Flammeovirgaceae</taxon>
        <taxon>Marinigracilibium</taxon>
    </lineage>
</organism>
<name>A0A848J1H6_9BACT</name>
<dbReference type="EMBL" id="JABBNU010000004">
    <property type="protein sequence ID" value="NMM48159.1"/>
    <property type="molecule type" value="Genomic_DNA"/>
</dbReference>
<dbReference type="AlphaFoldDB" id="A0A848J1H6"/>
<reference evidence="2 3" key="1">
    <citation type="submission" date="2020-04" db="EMBL/GenBank/DDBJ databases">
        <title>Flammeovirgaceae bacterium KN852 isolated from deep sea.</title>
        <authorList>
            <person name="Zhang D.-C."/>
        </authorList>
    </citation>
    <scope>NUCLEOTIDE SEQUENCE [LARGE SCALE GENOMIC DNA]</scope>
    <source>
        <strain evidence="2 3">KN852</strain>
    </source>
</reference>
<evidence type="ECO:0000313" key="3">
    <source>
        <dbReference type="Proteomes" id="UP000559010"/>
    </source>
</evidence>
<accession>A0A848J1H6</accession>
<dbReference type="RefSeq" id="WP_169679549.1">
    <property type="nucleotide sequence ID" value="NZ_JABBNU010000004.1"/>
</dbReference>
<gene>
    <name evidence="2" type="ORF">HH304_07085</name>
</gene>
<comment type="caution">
    <text evidence="2">The sequence shown here is derived from an EMBL/GenBank/DDBJ whole genome shotgun (WGS) entry which is preliminary data.</text>
</comment>
<sequence>MDTNKLKSLFIPIVLSLTLGLAPFSSEPHIIGKLKWIAGGAVGMQLIDWFDLVLHGAPWALLVITIIRLFLQNKINKESKL</sequence>
<dbReference type="Proteomes" id="UP000559010">
    <property type="component" value="Unassembled WGS sequence"/>
</dbReference>
<proteinExistence type="predicted"/>
<evidence type="ECO:0000313" key="2">
    <source>
        <dbReference type="EMBL" id="NMM48159.1"/>
    </source>
</evidence>
<keyword evidence="1" id="KW-0472">Membrane</keyword>
<keyword evidence="3" id="KW-1185">Reference proteome</keyword>
<evidence type="ECO:0000256" key="1">
    <source>
        <dbReference type="SAM" id="Phobius"/>
    </source>
</evidence>
<keyword evidence="1" id="KW-0812">Transmembrane</keyword>
<feature type="transmembrane region" description="Helical" evidence="1">
    <location>
        <begin position="52"/>
        <end position="71"/>
    </location>
</feature>